<organism evidence="1 2">
    <name type="scientific">Schizophyllum amplum</name>
    <dbReference type="NCBI Taxonomy" id="97359"/>
    <lineage>
        <taxon>Eukaryota</taxon>
        <taxon>Fungi</taxon>
        <taxon>Dikarya</taxon>
        <taxon>Basidiomycota</taxon>
        <taxon>Agaricomycotina</taxon>
        <taxon>Agaricomycetes</taxon>
        <taxon>Agaricomycetidae</taxon>
        <taxon>Agaricales</taxon>
        <taxon>Schizophyllaceae</taxon>
        <taxon>Schizophyllum</taxon>
    </lineage>
</organism>
<evidence type="ECO:0000313" key="1">
    <source>
        <dbReference type="EMBL" id="TRM59905.1"/>
    </source>
</evidence>
<sequence>MLRDRRRGKGQCQVLFRTTLEAQLKELARVGWAAGMDGDVGPALGHVFAHGPPGPADLQEGGIPIEASGPFLQIMDVLEGLGEKLVGHPTGGEPVELVLLHLRDKHGLSAAGRELILERCGWVCYSLSSSKLSCSAVALTTYLGVHVFEIEGRDADPKIFVRPPYLTEEDLLRTLRLSRRWREEREDKRHRLLPNPTADIERCYERGRPLIAHPYSTHRDTHLSVSASTSNAHLLGCSALPYFDSEETDRDITLLTPEVIERMALGANEEVADAGSQLPFPQLSSLCLLSRSAIPGRS</sequence>
<gene>
    <name evidence="1" type="ORF">BD626DRAFT_506820</name>
</gene>
<proteinExistence type="predicted"/>
<comment type="caution">
    <text evidence="1">The sequence shown here is derived from an EMBL/GenBank/DDBJ whole genome shotgun (WGS) entry which is preliminary data.</text>
</comment>
<dbReference type="EMBL" id="VDMD01000025">
    <property type="protein sequence ID" value="TRM59905.1"/>
    <property type="molecule type" value="Genomic_DNA"/>
</dbReference>
<evidence type="ECO:0000313" key="2">
    <source>
        <dbReference type="Proteomes" id="UP000320762"/>
    </source>
</evidence>
<dbReference type="AlphaFoldDB" id="A0A550C546"/>
<protein>
    <submittedName>
        <fullName evidence="1">Uncharacterized protein</fullName>
    </submittedName>
</protein>
<accession>A0A550C546</accession>
<keyword evidence="2" id="KW-1185">Reference proteome</keyword>
<name>A0A550C546_9AGAR</name>
<reference evidence="1 2" key="1">
    <citation type="journal article" date="2019" name="New Phytol.">
        <title>Comparative genomics reveals unique wood-decay strategies and fruiting body development in the Schizophyllaceae.</title>
        <authorList>
            <person name="Almasi E."/>
            <person name="Sahu N."/>
            <person name="Krizsan K."/>
            <person name="Balint B."/>
            <person name="Kovacs G.M."/>
            <person name="Kiss B."/>
            <person name="Cseklye J."/>
            <person name="Drula E."/>
            <person name="Henrissat B."/>
            <person name="Nagy I."/>
            <person name="Chovatia M."/>
            <person name="Adam C."/>
            <person name="LaButti K."/>
            <person name="Lipzen A."/>
            <person name="Riley R."/>
            <person name="Grigoriev I.V."/>
            <person name="Nagy L.G."/>
        </authorList>
    </citation>
    <scope>NUCLEOTIDE SEQUENCE [LARGE SCALE GENOMIC DNA]</scope>
    <source>
        <strain evidence="1 2">NL-1724</strain>
    </source>
</reference>
<dbReference type="Proteomes" id="UP000320762">
    <property type="component" value="Unassembled WGS sequence"/>
</dbReference>